<dbReference type="RefSeq" id="WP_061081702.1">
    <property type="nucleotide sequence ID" value="NZ_JAAXPG010000019.1"/>
</dbReference>
<dbReference type="EMBL" id="JAAXPG010000019">
    <property type="protein sequence ID" value="NKY99890.1"/>
    <property type="molecule type" value="Genomic_DNA"/>
</dbReference>
<organism evidence="3 4">
    <name type="scientific">Nocardiopsis alborubida</name>
    <dbReference type="NCBI Taxonomy" id="146802"/>
    <lineage>
        <taxon>Bacteria</taxon>
        <taxon>Bacillati</taxon>
        <taxon>Actinomycetota</taxon>
        <taxon>Actinomycetes</taxon>
        <taxon>Streptosporangiales</taxon>
        <taxon>Nocardiopsidaceae</taxon>
        <taxon>Nocardiopsis</taxon>
    </lineage>
</organism>
<accession>A0A7X6MFB6</accession>
<sequence length="93" mass="9582">MNTLLTSATVLASDFELDRDTVTPGVLGFLVIFVIGVGLYFLMRSLLGKLRALPKDDDFGAGTAASDDGSADAARVPADASADASAEDTATRT</sequence>
<evidence type="ECO:0000256" key="1">
    <source>
        <dbReference type="SAM" id="MobiDB-lite"/>
    </source>
</evidence>
<name>A0A7X6MFB6_9ACTN</name>
<keyword evidence="2" id="KW-0472">Membrane</keyword>
<proteinExistence type="predicted"/>
<dbReference type="AlphaFoldDB" id="A0A7X6MFB6"/>
<keyword evidence="2" id="KW-1133">Transmembrane helix</keyword>
<protein>
    <submittedName>
        <fullName evidence="3">Uncharacterized protein</fullName>
    </submittedName>
</protein>
<dbReference type="Proteomes" id="UP000553209">
    <property type="component" value="Unassembled WGS sequence"/>
</dbReference>
<comment type="caution">
    <text evidence="3">The sequence shown here is derived from an EMBL/GenBank/DDBJ whole genome shotgun (WGS) entry which is preliminary data.</text>
</comment>
<keyword evidence="4" id="KW-1185">Reference proteome</keyword>
<evidence type="ECO:0000313" key="4">
    <source>
        <dbReference type="Proteomes" id="UP000553209"/>
    </source>
</evidence>
<feature type="transmembrane region" description="Helical" evidence="2">
    <location>
        <begin position="22"/>
        <end position="42"/>
    </location>
</feature>
<gene>
    <name evidence="3" type="ORF">HGB44_19780</name>
</gene>
<keyword evidence="2" id="KW-0812">Transmembrane</keyword>
<feature type="region of interest" description="Disordered" evidence="1">
    <location>
        <begin position="62"/>
        <end position="93"/>
    </location>
</feature>
<evidence type="ECO:0000313" key="3">
    <source>
        <dbReference type="EMBL" id="NKY99890.1"/>
    </source>
</evidence>
<reference evidence="3 4" key="1">
    <citation type="submission" date="2020-04" db="EMBL/GenBank/DDBJ databases">
        <title>MicrobeNet Type strains.</title>
        <authorList>
            <person name="Nicholson A.C."/>
        </authorList>
    </citation>
    <scope>NUCLEOTIDE SEQUENCE [LARGE SCALE GENOMIC DNA]</scope>
    <source>
        <strain evidence="3 4">ATCC 23612</strain>
    </source>
</reference>
<evidence type="ECO:0000256" key="2">
    <source>
        <dbReference type="SAM" id="Phobius"/>
    </source>
</evidence>